<name>A0A8H3H5W1_9AGAM</name>
<gene>
    <name evidence="2" type="ORF">RDB_LOCUS136911</name>
</gene>
<protein>
    <submittedName>
        <fullName evidence="2">Uncharacterized protein</fullName>
    </submittedName>
</protein>
<sequence>MAATRTPLRTMGDASGSVRDARMTEGYTHKAISRRDSSIWNGMDRTTWGRELAAPERCSADSEWGVRMSWGRSRGLESMRTDGEHKAHILIDLPTLLI</sequence>
<accession>A0A8H3H5W1</accession>
<dbReference type="AlphaFoldDB" id="A0A8H3H5W1"/>
<dbReference type="EMBL" id="CAJMWT010004919">
    <property type="protein sequence ID" value="CAE6498495.1"/>
    <property type="molecule type" value="Genomic_DNA"/>
</dbReference>
<proteinExistence type="predicted"/>
<dbReference type="Proteomes" id="UP000663843">
    <property type="component" value="Unassembled WGS sequence"/>
</dbReference>
<evidence type="ECO:0000256" key="1">
    <source>
        <dbReference type="SAM" id="MobiDB-lite"/>
    </source>
</evidence>
<evidence type="ECO:0000313" key="2">
    <source>
        <dbReference type="EMBL" id="CAE6498495.1"/>
    </source>
</evidence>
<organism evidence="2 3">
    <name type="scientific">Rhizoctonia solani</name>
    <dbReference type="NCBI Taxonomy" id="456999"/>
    <lineage>
        <taxon>Eukaryota</taxon>
        <taxon>Fungi</taxon>
        <taxon>Dikarya</taxon>
        <taxon>Basidiomycota</taxon>
        <taxon>Agaricomycotina</taxon>
        <taxon>Agaricomycetes</taxon>
        <taxon>Cantharellales</taxon>
        <taxon>Ceratobasidiaceae</taxon>
        <taxon>Rhizoctonia</taxon>
    </lineage>
</organism>
<reference evidence="2" key="1">
    <citation type="submission" date="2021-01" db="EMBL/GenBank/DDBJ databases">
        <authorList>
            <person name="Kaushik A."/>
        </authorList>
    </citation>
    <scope>NUCLEOTIDE SEQUENCE</scope>
    <source>
        <strain evidence="2">AG2-2IIIB</strain>
    </source>
</reference>
<comment type="caution">
    <text evidence="2">The sequence shown here is derived from an EMBL/GenBank/DDBJ whole genome shotgun (WGS) entry which is preliminary data.</text>
</comment>
<evidence type="ECO:0000313" key="3">
    <source>
        <dbReference type="Proteomes" id="UP000663843"/>
    </source>
</evidence>
<feature type="region of interest" description="Disordered" evidence="1">
    <location>
        <begin position="1"/>
        <end position="22"/>
    </location>
</feature>